<evidence type="ECO:0000256" key="8">
    <source>
        <dbReference type="ARBA" id="ARBA00023098"/>
    </source>
</evidence>
<dbReference type="GO" id="GO:0006629">
    <property type="term" value="P:lipid metabolic process"/>
    <property type="evidence" value="ECO:0007669"/>
    <property type="project" value="UniProtKB-KW"/>
</dbReference>
<evidence type="ECO:0000256" key="3">
    <source>
        <dbReference type="ARBA" id="ARBA00009857"/>
    </source>
</evidence>
<evidence type="ECO:0000256" key="2">
    <source>
        <dbReference type="ARBA" id="ARBA00004922"/>
    </source>
</evidence>
<comment type="pathway">
    <text evidence="2">Protein modification; protein glycosylation.</text>
</comment>
<reference evidence="10" key="1">
    <citation type="submission" date="2025-08" db="UniProtKB">
        <authorList>
            <consortium name="Ensembl"/>
        </authorList>
    </citation>
    <scope>IDENTIFICATION</scope>
</reference>
<keyword evidence="5" id="KW-0808">Transferase</keyword>
<evidence type="ECO:0000256" key="1">
    <source>
        <dbReference type="ARBA" id="ARBA00004447"/>
    </source>
</evidence>
<dbReference type="Proteomes" id="UP000694564">
    <property type="component" value="Chromosome 17"/>
</dbReference>
<comment type="catalytic activity">
    <reaction evidence="9">
        <text>a ganglioside GM1 + GDP-beta-L-fucose = a ganglioside Fuc-GM1 + GDP + H(+)</text>
        <dbReference type="Rhea" id="RHEA:48292"/>
        <dbReference type="ChEBI" id="CHEBI:15378"/>
        <dbReference type="ChEBI" id="CHEBI:57273"/>
        <dbReference type="ChEBI" id="CHEBI:58189"/>
        <dbReference type="ChEBI" id="CHEBI:82639"/>
        <dbReference type="ChEBI" id="CHEBI:90189"/>
    </reaction>
    <physiologicalReaction direction="left-to-right" evidence="9">
        <dbReference type="Rhea" id="RHEA:48293"/>
    </physiologicalReaction>
</comment>
<accession>A0A8D2DLJ2</accession>
<evidence type="ECO:0000256" key="4">
    <source>
        <dbReference type="ARBA" id="ARBA00022676"/>
    </source>
</evidence>
<keyword evidence="6" id="KW-0812">Transmembrane</keyword>
<comment type="similarity">
    <text evidence="3">Belongs to the glycosyltransferase 11 family.</text>
</comment>
<dbReference type="GO" id="GO:0008107">
    <property type="term" value="F:galactoside 2-alpha-L-fucosyltransferase activity"/>
    <property type="evidence" value="ECO:0007669"/>
    <property type="project" value="InterPro"/>
</dbReference>
<evidence type="ECO:0000256" key="7">
    <source>
        <dbReference type="ARBA" id="ARBA00023034"/>
    </source>
</evidence>
<dbReference type="GO" id="GO:0032580">
    <property type="term" value="C:Golgi cisterna membrane"/>
    <property type="evidence" value="ECO:0007669"/>
    <property type="project" value="UniProtKB-SubCell"/>
</dbReference>
<dbReference type="Ensembl" id="ENSSVLT00005029008.1">
    <property type="protein sequence ID" value="ENSSVLP00005026076.1"/>
    <property type="gene ID" value="ENSSVLG00005020701.1"/>
</dbReference>
<evidence type="ECO:0000256" key="6">
    <source>
        <dbReference type="ARBA" id="ARBA00022968"/>
    </source>
</evidence>
<evidence type="ECO:0000313" key="11">
    <source>
        <dbReference type="Proteomes" id="UP000694564"/>
    </source>
</evidence>
<evidence type="ECO:0000256" key="9">
    <source>
        <dbReference type="ARBA" id="ARBA00043729"/>
    </source>
</evidence>
<keyword evidence="11" id="KW-1185">Reference proteome</keyword>
<dbReference type="InterPro" id="IPR002516">
    <property type="entry name" value="Glyco_trans_11"/>
</dbReference>
<sequence>MWVPSHCQLCLSFLLVCVLSAISFFLYLQQDLFRCGLGLSVLCPDCHLLRAPVAIICLTDKQLTTDTFSSCLQDAEPVSGTWTIHPGGRFASQLGQYMTLLPLAQLISLWPSSCQPRMPPGPWSKSSSCADIQADSRIPWQKWQLQDWLLEKYSAQRTSS</sequence>
<evidence type="ECO:0000313" key="10">
    <source>
        <dbReference type="Ensembl" id="ENSSVLP00005026076.1"/>
    </source>
</evidence>
<protein>
    <submittedName>
        <fullName evidence="10">Uncharacterized protein</fullName>
    </submittedName>
</protein>
<dbReference type="GO" id="GO:0005975">
    <property type="term" value="P:carbohydrate metabolic process"/>
    <property type="evidence" value="ECO:0007669"/>
    <property type="project" value="InterPro"/>
</dbReference>
<dbReference type="Pfam" id="PF01531">
    <property type="entry name" value="Glyco_transf_11"/>
    <property type="match status" value="1"/>
</dbReference>
<keyword evidence="6" id="KW-0735">Signal-anchor</keyword>
<keyword evidence="4" id="KW-0328">Glycosyltransferase</keyword>
<name>A0A8D2DLJ2_SCIVU</name>
<proteinExistence type="inferred from homology"/>
<organism evidence="10 11">
    <name type="scientific">Sciurus vulgaris</name>
    <name type="common">Eurasian red squirrel</name>
    <dbReference type="NCBI Taxonomy" id="55149"/>
    <lineage>
        <taxon>Eukaryota</taxon>
        <taxon>Metazoa</taxon>
        <taxon>Chordata</taxon>
        <taxon>Craniata</taxon>
        <taxon>Vertebrata</taxon>
        <taxon>Euteleostomi</taxon>
        <taxon>Mammalia</taxon>
        <taxon>Eutheria</taxon>
        <taxon>Euarchontoglires</taxon>
        <taxon>Glires</taxon>
        <taxon>Rodentia</taxon>
        <taxon>Sciuromorpha</taxon>
        <taxon>Sciuridae</taxon>
        <taxon>Sciurinae</taxon>
        <taxon>Sciurini</taxon>
        <taxon>Sciurus</taxon>
    </lineage>
</organism>
<dbReference type="AlphaFoldDB" id="A0A8D2DLJ2"/>
<keyword evidence="8" id="KW-0443">Lipid metabolism</keyword>
<dbReference type="UniPathway" id="UPA00378"/>
<keyword evidence="7" id="KW-0333">Golgi apparatus</keyword>
<comment type="subcellular location">
    <subcellularLocation>
        <location evidence="1">Golgi apparatus</location>
        <location evidence="1">Golgi stack membrane</location>
        <topology evidence="1">Single-pass type II membrane protein</topology>
    </subcellularLocation>
</comment>
<evidence type="ECO:0000256" key="5">
    <source>
        <dbReference type="ARBA" id="ARBA00022679"/>
    </source>
</evidence>
<reference evidence="10" key="2">
    <citation type="submission" date="2025-09" db="UniProtKB">
        <authorList>
            <consortium name="Ensembl"/>
        </authorList>
    </citation>
    <scope>IDENTIFICATION</scope>
</reference>